<evidence type="ECO:0000259" key="1">
    <source>
        <dbReference type="Pfam" id="PF18352"/>
    </source>
</evidence>
<dbReference type="RefSeq" id="WP_010575477.1">
    <property type="nucleotide sequence ID" value="NZ_CP033614.1"/>
</dbReference>
<dbReference type="Pfam" id="PF18352">
    <property type="entry name" value="Gp138_N"/>
    <property type="match status" value="1"/>
</dbReference>
<dbReference type="InterPro" id="IPR041599">
    <property type="entry name" value="Gp138_N"/>
</dbReference>
<evidence type="ECO:0000313" key="2">
    <source>
        <dbReference type="EMBL" id="AYV56955.1"/>
    </source>
</evidence>
<evidence type="ECO:0000313" key="3">
    <source>
        <dbReference type="EMBL" id="PJZ31682.1"/>
    </source>
</evidence>
<organism evidence="2 5">
    <name type="scientific">Leptospira kmetyi</name>
    <dbReference type="NCBI Taxonomy" id="408139"/>
    <lineage>
        <taxon>Bacteria</taxon>
        <taxon>Pseudomonadati</taxon>
        <taxon>Spirochaetota</taxon>
        <taxon>Spirochaetia</taxon>
        <taxon>Leptospirales</taxon>
        <taxon>Leptospiraceae</taxon>
        <taxon>Leptospira</taxon>
    </lineage>
</organism>
<accession>A0A5F1XYZ3</accession>
<protein>
    <recommendedName>
        <fullName evidence="1">Phage protein Gp138 N-terminal domain-containing protein</fullName>
    </recommendedName>
</protein>
<dbReference type="EMBL" id="NPDP01000001">
    <property type="protein sequence ID" value="PJZ31682.1"/>
    <property type="molecule type" value="Genomic_DNA"/>
</dbReference>
<gene>
    <name evidence="3" type="ORF">CH378_00245</name>
    <name evidence="2" type="ORF">EFP84_16575</name>
</gene>
<dbReference type="Proteomes" id="UP000276407">
    <property type="component" value="Chromosome 1"/>
</dbReference>
<sequence>MSLDEMILAAMQKSLSRVQVGLPGIIDSFNPNEMTANVKIPFKQKDGAGEEKSFPILSNVRVGTLWAGDFYIKPDYKRGDKVWISFSTHDISDAVRGVSSVVSDSLFDLQSACIVSGFKGETEAPATTAGQSGLIIGNKEGKSLIQLEDDRIKIQGGIADLSEYAVLGETLADLIKAILDVFINNAGAFTTNTTLGAPAGLGASVVNQLTMRKAEVDQILSNKVKIG</sequence>
<dbReference type="KEGG" id="lkm:EFP84_16575"/>
<dbReference type="InterPro" id="IPR037026">
    <property type="entry name" value="Vgr_OB-fold_dom_sf"/>
</dbReference>
<evidence type="ECO:0000313" key="5">
    <source>
        <dbReference type="Proteomes" id="UP000276407"/>
    </source>
</evidence>
<reference evidence="2 5" key="2">
    <citation type="submission" date="2018-11" db="EMBL/GenBank/DDBJ databases">
        <title>Complete genome sequence of Leptospira kmetyi isolate LS 001/16 from soil sample associated with a leptospirosis patient in Kelantan.</title>
        <authorList>
            <person name="Muhammad Yusoff F."/>
            <person name="Muhammad Yusoff S."/>
            <person name="Ahmad M.N."/>
            <person name="Yusof N.Y."/>
            <person name="Aziah I."/>
        </authorList>
    </citation>
    <scope>NUCLEOTIDE SEQUENCE [LARGE SCALE GENOMIC DNA]</scope>
    <source>
        <strain evidence="2 5">LS 001/16</strain>
    </source>
</reference>
<name>A0A5F1XYZ3_9LEPT</name>
<proteinExistence type="predicted"/>
<keyword evidence="4" id="KW-1185">Reference proteome</keyword>
<dbReference type="Gene3D" id="2.40.50.230">
    <property type="entry name" value="Gp5 N-terminal domain"/>
    <property type="match status" value="1"/>
</dbReference>
<dbReference type="EMBL" id="CP033614">
    <property type="protein sequence ID" value="AYV56955.1"/>
    <property type="molecule type" value="Genomic_DNA"/>
</dbReference>
<dbReference type="AlphaFoldDB" id="A0A5F1XYZ3"/>
<dbReference type="Proteomes" id="UP000231919">
    <property type="component" value="Unassembled WGS sequence"/>
</dbReference>
<reference evidence="3 4" key="1">
    <citation type="submission" date="2017-07" db="EMBL/GenBank/DDBJ databases">
        <title>Leptospira spp. isolated from tropical soils.</title>
        <authorList>
            <person name="Thibeaux R."/>
            <person name="Iraola G."/>
            <person name="Ferres I."/>
            <person name="Bierque E."/>
            <person name="Girault D."/>
            <person name="Soupe-Gilbert M.-E."/>
            <person name="Picardeau M."/>
            <person name="Goarant C."/>
        </authorList>
    </citation>
    <scope>NUCLEOTIDE SEQUENCE [LARGE SCALE GENOMIC DNA]</scope>
    <source>
        <strain evidence="3 4">JW2-C-B1</strain>
    </source>
</reference>
<feature type="domain" description="Phage protein Gp138 N-terminal" evidence="1">
    <location>
        <begin position="22"/>
        <end position="117"/>
    </location>
</feature>
<evidence type="ECO:0000313" key="4">
    <source>
        <dbReference type="Proteomes" id="UP000231919"/>
    </source>
</evidence>